<organism evidence="10 11">
    <name type="scientific">Nyssa sinensis</name>
    <dbReference type="NCBI Taxonomy" id="561372"/>
    <lineage>
        <taxon>Eukaryota</taxon>
        <taxon>Viridiplantae</taxon>
        <taxon>Streptophyta</taxon>
        <taxon>Embryophyta</taxon>
        <taxon>Tracheophyta</taxon>
        <taxon>Spermatophyta</taxon>
        <taxon>Magnoliopsida</taxon>
        <taxon>eudicotyledons</taxon>
        <taxon>Gunneridae</taxon>
        <taxon>Pentapetalae</taxon>
        <taxon>asterids</taxon>
        <taxon>Cornales</taxon>
        <taxon>Nyssaceae</taxon>
        <taxon>Nyssa</taxon>
    </lineage>
</organism>
<dbReference type="PROSITE" id="PS50104">
    <property type="entry name" value="TIR"/>
    <property type="match status" value="1"/>
</dbReference>
<keyword evidence="5" id="KW-0611">Plant defense</keyword>
<dbReference type="InterPro" id="IPR042197">
    <property type="entry name" value="Apaf_helical"/>
</dbReference>
<dbReference type="GO" id="GO:0061809">
    <property type="term" value="F:NAD+ nucleosidase activity, cyclic ADP-ribose generating"/>
    <property type="evidence" value="ECO:0007669"/>
    <property type="project" value="UniProtKB-EC"/>
</dbReference>
<keyword evidence="2" id="KW-0433">Leucine-rich repeat</keyword>
<evidence type="ECO:0000256" key="5">
    <source>
        <dbReference type="ARBA" id="ARBA00022821"/>
    </source>
</evidence>
<dbReference type="SUPFAM" id="SSF52200">
    <property type="entry name" value="Toll/Interleukin receptor TIR domain"/>
    <property type="match status" value="1"/>
</dbReference>
<dbReference type="GO" id="GO:0007165">
    <property type="term" value="P:signal transduction"/>
    <property type="evidence" value="ECO:0007669"/>
    <property type="project" value="InterPro"/>
</dbReference>
<evidence type="ECO:0000259" key="9">
    <source>
        <dbReference type="PROSITE" id="PS50104"/>
    </source>
</evidence>
<evidence type="ECO:0000313" key="10">
    <source>
        <dbReference type="EMBL" id="KAA8537050.1"/>
    </source>
</evidence>
<dbReference type="Pfam" id="PF20160">
    <property type="entry name" value="C-JID"/>
    <property type="match status" value="1"/>
</dbReference>
<dbReference type="InterPro" id="IPR055414">
    <property type="entry name" value="LRR_R13L4/SHOC2-like"/>
</dbReference>
<dbReference type="EMBL" id="CM018039">
    <property type="protein sequence ID" value="KAA8537050.1"/>
    <property type="molecule type" value="Genomic_DNA"/>
</dbReference>
<dbReference type="Pfam" id="PF23282">
    <property type="entry name" value="WHD_ROQ1"/>
    <property type="match status" value="1"/>
</dbReference>
<dbReference type="GO" id="GO:0006952">
    <property type="term" value="P:defense response"/>
    <property type="evidence" value="ECO:0007669"/>
    <property type="project" value="UniProtKB-KW"/>
</dbReference>
<dbReference type="InterPro" id="IPR001611">
    <property type="entry name" value="Leu-rich_rpt"/>
</dbReference>
<dbReference type="PRINTS" id="PR00364">
    <property type="entry name" value="DISEASERSIST"/>
</dbReference>
<dbReference type="GO" id="GO:0043531">
    <property type="term" value="F:ADP binding"/>
    <property type="evidence" value="ECO:0007669"/>
    <property type="project" value="InterPro"/>
</dbReference>
<evidence type="ECO:0000256" key="2">
    <source>
        <dbReference type="ARBA" id="ARBA00022614"/>
    </source>
</evidence>
<feature type="region of interest" description="Disordered" evidence="8">
    <location>
        <begin position="1176"/>
        <end position="1204"/>
    </location>
</feature>
<dbReference type="InterPro" id="IPR035897">
    <property type="entry name" value="Toll_tir_struct_dom_sf"/>
</dbReference>
<evidence type="ECO:0000256" key="8">
    <source>
        <dbReference type="SAM" id="MobiDB-lite"/>
    </source>
</evidence>
<dbReference type="Pfam" id="PF00560">
    <property type="entry name" value="LRR_1"/>
    <property type="match status" value="2"/>
</dbReference>
<dbReference type="InterPro" id="IPR027417">
    <property type="entry name" value="P-loop_NTPase"/>
</dbReference>
<dbReference type="InterPro" id="IPR058192">
    <property type="entry name" value="WHD_ROQ1-like"/>
</dbReference>
<protein>
    <recommendedName>
        <fullName evidence="1">ADP-ribosyl cyclase/cyclic ADP-ribose hydrolase</fullName>
        <ecNumber evidence="1">3.2.2.6</ecNumber>
    </recommendedName>
</protein>
<keyword evidence="11" id="KW-1185">Reference proteome</keyword>
<feature type="domain" description="TIR" evidence="9">
    <location>
        <begin position="14"/>
        <end position="183"/>
    </location>
</feature>
<keyword evidence="4" id="KW-0378">Hydrolase</keyword>
<dbReference type="SMART" id="SM00255">
    <property type="entry name" value="TIR"/>
    <property type="match status" value="1"/>
</dbReference>
<dbReference type="InterPro" id="IPR002182">
    <property type="entry name" value="NB-ARC"/>
</dbReference>
<keyword evidence="3" id="KW-0677">Repeat</keyword>
<keyword evidence="6" id="KW-0520">NAD</keyword>
<dbReference type="InterPro" id="IPR000157">
    <property type="entry name" value="TIR_dom"/>
</dbReference>
<dbReference type="GO" id="GO:0051707">
    <property type="term" value="P:response to other organism"/>
    <property type="evidence" value="ECO:0007669"/>
    <property type="project" value="UniProtKB-ARBA"/>
</dbReference>
<dbReference type="Pfam" id="PF01582">
    <property type="entry name" value="TIR"/>
    <property type="match status" value="1"/>
</dbReference>
<dbReference type="InterPro" id="IPR045344">
    <property type="entry name" value="C-JID"/>
</dbReference>
<name>A0A5J5B3B3_9ASTE</name>
<dbReference type="Pfam" id="PF23598">
    <property type="entry name" value="LRR_14"/>
    <property type="match status" value="1"/>
</dbReference>
<dbReference type="PANTHER" id="PTHR11017:SF573">
    <property type="entry name" value="ADP-RIBOSYL CYCLASE_CYCLIC ADP-RIBOSE HYDROLASE"/>
    <property type="match status" value="1"/>
</dbReference>
<dbReference type="InterPro" id="IPR011713">
    <property type="entry name" value="Leu-rich_rpt_3"/>
</dbReference>
<dbReference type="Gene3D" id="3.40.50.10140">
    <property type="entry name" value="Toll/interleukin-1 receptor homology (TIR) domain"/>
    <property type="match status" value="1"/>
</dbReference>
<gene>
    <name evidence="10" type="ORF">F0562_029528</name>
</gene>
<dbReference type="EC" id="3.2.2.6" evidence="1"/>
<dbReference type="PANTHER" id="PTHR11017">
    <property type="entry name" value="LEUCINE-RICH REPEAT-CONTAINING PROTEIN"/>
    <property type="match status" value="1"/>
</dbReference>
<dbReference type="Pfam" id="PF07725">
    <property type="entry name" value="LRR_3"/>
    <property type="match status" value="1"/>
</dbReference>
<reference evidence="10 11" key="1">
    <citation type="submission" date="2019-09" db="EMBL/GenBank/DDBJ databases">
        <title>A chromosome-level genome assembly of the Chinese tupelo Nyssa sinensis.</title>
        <authorList>
            <person name="Yang X."/>
            <person name="Kang M."/>
            <person name="Yang Y."/>
            <person name="Xiong H."/>
            <person name="Wang M."/>
            <person name="Zhang Z."/>
            <person name="Wang Z."/>
            <person name="Wu H."/>
            <person name="Ma T."/>
            <person name="Liu J."/>
            <person name="Xi Z."/>
        </authorList>
    </citation>
    <scope>NUCLEOTIDE SEQUENCE [LARGE SCALE GENOMIC DNA]</scope>
    <source>
        <strain evidence="10">J267</strain>
        <tissue evidence="10">Leaf</tissue>
    </source>
</reference>
<evidence type="ECO:0000313" key="11">
    <source>
        <dbReference type="Proteomes" id="UP000325577"/>
    </source>
</evidence>
<dbReference type="SUPFAM" id="SSF52058">
    <property type="entry name" value="L domain-like"/>
    <property type="match status" value="2"/>
</dbReference>
<dbReference type="Pfam" id="PF00931">
    <property type="entry name" value="NB-ARC"/>
    <property type="match status" value="1"/>
</dbReference>
<dbReference type="Gene3D" id="1.10.8.430">
    <property type="entry name" value="Helical domain of apoptotic protease-activating factors"/>
    <property type="match status" value="1"/>
</dbReference>
<comment type="catalytic activity">
    <reaction evidence="7">
        <text>NAD(+) + H2O = ADP-D-ribose + nicotinamide + H(+)</text>
        <dbReference type="Rhea" id="RHEA:16301"/>
        <dbReference type="ChEBI" id="CHEBI:15377"/>
        <dbReference type="ChEBI" id="CHEBI:15378"/>
        <dbReference type="ChEBI" id="CHEBI:17154"/>
        <dbReference type="ChEBI" id="CHEBI:57540"/>
        <dbReference type="ChEBI" id="CHEBI:57967"/>
        <dbReference type="EC" id="3.2.2.6"/>
    </reaction>
    <physiologicalReaction direction="left-to-right" evidence="7">
        <dbReference type="Rhea" id="RHEA:16302"/>
    </physiologicalReaction>
</comment>
<evidence type="ECO:0000256" key="4">
    <source>
        <dbReference type="ARBA" id="ARBA00022801"/>
    </source>
</evidence>
<dbReference type="InterPro" id="IPR032675">
    <property type="entry name" value="LRR_dom_sf"/>
</dbReference>
<feature type="compositionally biased region" description="Polar residues" evidence="8">
    <location>
        <begin position="1187"/>
        <end position="1197"/>
    </location>
</feature>
<evidence type="ECO:0000256" key="7">
    <source>
        <dbReference type="ARBA" id="ARBA00047304"/>
    </source>
</evidence>
<dbReference type="OrthoDB" id="1936883at2759"/>
<dbReference type="AlphaFoldDB" id="A0A5J5B3B3"/>
<dbReference type="Gene3D" id="3.80.10.10">
    <property type="entry name" value="Ribonuclease Inhibitor"/>
    <property type="match status" value="3"/>
</dbReference>
<dbReference type="Gene3D" id="3.40.50.300">
    <property type="entry name" value="P-loop containing nucleotide triphosphate hydrolases"/>
    <property type="match status" value="1"/>
</dbReference>
<dbReference type="Proteomes" id="UP000325577">
    <property type="component" value="Linkage Group LG16"/>
</dbReference>
<accession>A0A5J5B3B3</accession>
<dbReference type="SUPFAM" id="SSF52540">
    <property type="entry name" value="P-loop containing nucleoside triphosphate hydrolases"/>
    <property type="match status" value="1"/>
</dbReference>
<evidence type="ECO:0000256" key="6">
    <source>
        <dbReference type="ARBA" id="ARBA00023027"/>
    </source>
</evidence>
<evidence type="ECO:0000256" key="1">
    <source>
        <dbReference type="ARBA" id="ARBA00011982"/>
    </source>
</evidence>
<dbReference type="InterPro" id="IPR044974">
    <property type="entry name" value="Disease_R_plants"/>
</dbReference>
<dbReference type="FunFam" id="3.40.50.10140:FF:000007">
    <property type="entry name" value="Disease resistance protein (TIR-NBS-LRR class)"/>
    <property type="match status" value="1"/>
</dbReference>
<sequence length="1225" mass="138836">MDSFFRSSTSTPSWKYDVFLNFRGEDTRKNFVDHLFMALREKGIYTFKDDVKLERGKAISPALLKAIEESRFSITVFSKDYASSSWCLDELVKILECVKMMGHTILPVFYQVDPSEVRKQRGSYEEAFVKHEVTFKGEIEKVQRWRTALSEAANISGWELHNTANGHETKLIKEIVGYILRKLAHPDSSVLEDLVGMDSRLAEVGSLLSIGTDDIRMVGICGMGGIGKTTIAKAVYDLLSCQFEGSSYLANVREVSRKHGLELLQEQLLNEVLMESDIKIRNVDKGTNMIKNRLPCMRVLVVLDDVDRSEQLEALAKKHDWFGLGSRIIITTRDVHLLDRYEVNYVYEAKELNYEEAVKLFSCKAFKRNQPTEGYEELIEKVVYCTKRVPLALKLLGSFLSGRSINEWESALNRLKESPNPQVLEILKISYDGLEYTEKELFLDIACFFKGENKDYVAKLLDGCDLYPVIGISILVQKSLITISKNELLMHDLIQEMGWHIVRQESPKEPGKRTRLWLHKDIYHVLTENTGTETVEGINLDSRGTKELHLSAEAFSKMKKLRLLKISNVQLPHGLEYLSNELRLLDWHGYPLKHMPFSFQPEKLVELKLCYSHIEQLWNGVMQLDKLKLIDLSHSRQLTKTPDFTGVRNLEKLVLEGCTSLLEVHPSIGDIRGLMCLNLKDCKNLKILPSSNSLENLRILVLSGCSQLKNISKIFENMKLLSELYLDGTNVKEVPSSVEHLSSLVLISLRDCKKLTSLPSIICRLKCLKKINLSGCSKLDKLPDNLGEMECLEKLSVNGTAIKQPPPSIVLLKNLKKLSFRGCKGVTSKPWSLFPSLLFPRKSQDSIGLILPSLSGLSSLKELDLTDCNLFEGTIPCDLDCLPSLVYLNLSRNNFDSLPASLVGLSRLRLLELVGCKRLKSLPELPSSIAVINADDCTSLERLSIPSTMYKSLVEFTFSNCCKLVENQQSNGNLAIELLQSQLQGLSLSKNDFNIVVPGREIPRFFMYQNNMGHSIRIQLPPHWYNKLIGFAICIVFPAKASSRVKANLDWYFRANNVVTLDSTMCICFVTRPTYFNSDHVYIQYVSFDFVLNNVEHDVNQLNSWTVLEASCTGVSSSLSSGMIVPIKCGVHFIYEENVKWMDQTRMIQYLASDQFQNYSVLYGAFDGSVEVAQDSSLKKRNRNDSDYNGQEHSGSDCSGEEQNCKRFKGATDDMLKTKDKGHQE</sequence>
<proteinExistence type="predicted"/>
<evidence type="ECO:0000256" key="3">
    <source>
        <dbReference type="ARBA" id="ARBA00022737"/>
    </source>
</evidence>